<evidence type="ECO:0000256" key="20">
    <source>
        <dbReference type="ARBA" id="ARBA00047899"/>
    </source>
</evidence>
<dbReference type="InterPro" id="IPR008271">
    <property type="entry name" value="Ser/Thr_kinase_AS"/>
</dbReference>
<comment type="catalytic activity">
    <reaction evidence="20">
        <text>L-threonyl-[protein] + ATP = O-phospho-L-threonyl-[protein] + ADP + H(+)</text>
        <dbReference type="Rhea" id="RHEA:46608"/>
        <dbReference type="Rhea" id="RHEA-COMP:11060"/>
        <dbReference type="Rhea" id="RHEA-COMP:11605"/>
        <dbReference type="ChEBI" id="CHEBI:15378"/>
        <dbReference type="ChEBI" id="CHEBI:30013"/>
        <dbReference type="ChEBI" id="CHEBI:30616"/>
        <dbReference type="ChEBI" id="CHEBI:61977"/>
        <dbReference type="ChEBI" id="CHEBI:456216"/>
        <dbReference type="EC" id="2.7.11.1"/>
    </reaction>
</comment>
<dbReference type="Pfam" id="PF01722">
    <property type="entry name" value="BolA"/>
    <property type="match status" value="1"/>
</dbReference>
<evidence type="ECO:0000313" key="25">
    <source>
        <dbReference type="EMBL" id="CAG9772741.1"/>
    </source>
</evidence>
<dbReference type="GO" id="GO:0005524">
    <property type="term" value="F:ATP binding"/>
    <property type="evidence" value="ECO:0007669"/>
    <property type="project" value="InterPro"/>
</dbReference>
<feature type="compositionally biased region" description="Basic residues" evidence="22">
    <location>
        <begin position="1180"/>
        <end position="1191"/>
    </location>
</feature>
<feature type="transmembrane region" description="Helical" evidence="23">
    <location>
        <begin position="191"/>
        <end position="218"/>
    </location>
</feature>
<dbReference type="GO" id="GO:0042281">
    <property type="term" value="F:dolichyl pyrophosphate Man9GlcNAc2 alpha-1,3-glucosyltransferase activity"/>
    <property type="evidence" value="ECO:0007669"/>
    <property type="project" value="UniProtKB-EC"/>
</dbReference>
<dbReference type="InterPro" id="IPR002634">
    <property type="entry name" value="BolA"/>
</dbReference>
<evidence type="ECO:0000256" key="14">
    <source>
        <dbReference type="ARBA" id="ARBA00022824"/>
    </source>
</evidence>
<dbReference type="Pfam" id="PF00069">
    <property type="entry name" value="Pkinase"/>
    <property type="match status" value="1"/>
</dbReference>
<comment type="pathway">
    <text evidence="3">Protein modification; protein glycosylation.</text>
</comment>
<proteinExistence type="inferred from homology"/>
<keyword evidence="11 23" id="KW-0812">Transmembrane</keyword>
<evidence type="ECO:0000256" key="17">
    <source>
        <dbReference type="ARBA" id="ARBA00023136"/>
    </source>
</evidence>
<dbReference type="Proteomes" id="UP001152799">
    <property type="component" value="Chromosome 8"/>
</dbReference>
<dbReference type="PRINTS" id="PR00959">
    <property type="entry name" value="MEVGALKINASE"/>
</dbReference>
<dbReference type="GO" id="GO:0005789">
    <property type="term" value="C:endoplasmic reticulum membrane"/>
    <property type="evidence" value="ECO:0007669"/>
    <property type="project" value="UniProtKB-SubCell"/>
</dbReference>
<feature type="transmembrane region" description="Helical" evidence="23">
    <location>
        <begin position="252"/>
        <end position="273"/>
    </location>
</feature>
<keyword evidence="17 23" id="KW-0472">Membrane</keyword>
<evidence type="ECO:0000256" key="22">
    <source>
        <dbReference type="SAM" id="MobiDB-lite"/>
    </source>
</evidence>
<dbReference type="SUPFAM" id="SSF56112">
    <property type="entry name" value="Protein kinase-like (PK-like)"/>
    <property type="match status" value="1"/>
</dbReference>
<evidence type="ECO:0000256" key="18">
    <source>
        <dbReference type="ARBA" id="ARBA00032921"/>
    </source>
</evidence>
<dbReference type="InterPro" id="IPR004856">
    <property type="entry name" value="Glyco_trans_ALG6/ALG8"/>
</dbReference>
<organism evidence="25 26">
    <name type="scientific">Ceutorhynchus assimilis</name>
    <name type="common">cabbage seed weevil</name>
    <dbReference type="NCBI Taxonomy" id="467358"/>
    <lineage>
        <taxon>Eukaryota</taxon>
        <taxon>Metazoa</taxon>
        <taxon>Ecdysozoa</taxon>
        <taxon>Arthropoda</taxon>
        <taxon>Hexapoda</taxon>
        <taxon>Insecta</taxon>
        <taxon>Pterygota</taxon>
        <taxon>Neoptera</taxon>
        <taxon>Endopterygota</taxon>
        <taxon>Coleoptera</taxon>
        <taxon>Polyphaga</taxon>
        <taxon>Cucujiformia</taxon>
        <taxon>Curculionidae</taxon>
        <taxon>Ceutorhynchinae</taxon>
        <taxon>Ceutorhynchus</taxon>
    </lineage>
</organism>
<evidence type="ECO:0000256" key="21">
    <source>
        <dbReference type="ARBA" id="ARBA00048679"/>
    </source>
</evidence>
<keyword evidence="12" id="KW-0479">Metal-binding</keyword>
<comment type="catalytic activity">
    <reaction evidence="21">
        <text>L-seryl-[protein] + ATP = O-phospho-L-seryl-[protein] + ADP + H(+)</text>
        <dbReference type="Rhea" id="RHEA:17989"/>
        <dbReference type="Rhea" id="RHEA-COMP:9863"/>
        <dbReference type="Rhea" id="RHEA-COMP:11604"/>
        <dbReference type="ChEBI" id="CHEBI:15378"/>
        <dbReference type="ChEBI" id="CHEBI:29999"/>
        <dbReference type="ChEBI" id="CHEBI:30616"/>
        <dbReference type="ChEBI" id="CHEBI:83421"/>
        <dbReference type="ChEBI" id="CHEBI:456216"/>
        <dbReference type="EC" id="2.7.11.1"/>
    </reaction>
</comment>
<comment type="subcellular location">
    <subcellularLocation>
        <location evidence="2">Endoplasmic reticulum membrane</location>
        <topology evidence="2">Multi-pass membrane protein</topology>
    </subcellularLocation>
</comment>
<dbReference type="Pfam" id="PF08544">
    <property type="entry name" value="GHMP_kinases_C"/>
    <property type="match status" value="1"/>
</dbReference>
<evidence type="ECO:0000259" key="24">
    <source>
        <dbReference type="PROSITE" id="PS50011"/>
    </source>
</evidence>
<evidence type="ECO:0000256" key="3">
    <source>
        <dbReference type="ARBA" id="ARBA00004922"/>
    </source>
</evidence>
<dbReference type="PROSITE" id="PS00108">
    <property type="entry name" value="PROTEIN_KINASE_ST"/>
    <property type="match status" value="1"/>
</dbReference>
<feature type="compositionally biased region" description="Polar residues" evidence="22">
    <location>
        <begin position="1547"/>
        <end position="1561"/>
    </location>
</feature>
<evidence type="ECO:0000256" key="1">
    <source>
        <dbReference type="ARBA" id="ARBA00001946"/>
    </source>
</evidence>
<keyword evidence="26" id="KW-1185">Reference proteome</keyword>
<name>A0A9N9QRZ6_9CUCU</name>
<gene>
    <name evidence="25" type="ORF">CEUTPL_LOCUS13146</name>
</gene>
<feature type="transmembrane region" description="Helical" evidence="23">
    <location>
        <begin position="160"/>
        <end position="179"/>
    </location>
</feature>
<keyword evidence="10" id="KW-0808">Transferase</keyword>
<feature type="transmembrane region" description="Helical" evidence="23">
    <location>
        <begin position="347"/>
        <end position="364"/>
    </location>
</feature>
<evidence type="ECO:0000256" key="16">
    <source>
        <dbReference type="ARBA" id="ARBA00022989"/>
    </source>
</evidence>
<sequence>MLMYCKIGSENWLVIFGTLMALVLRCCTTLHPYSGENKPPMYGDYEAQRHWMEVTTNLPLKDWYRNTTDNNLLYWGLDYPPLTAYHMYLCGIVGSFINENFTKLHESRGYESEEHKFFMRTSVLVGDLLIYIPALIFYYYSCVRLERKLEEAKPKINLKILDTSLSVVLGLLYPGIILIDHGHFQYNSISLGIFIFAVISILCRQNILASILFCVALNYKQMELYHSIPFFLYLLSTCVPKPGQPAISGIISLAKIGIAVVVTFILIWLPFIFNIDDTLQVLHRLFPLARGVFEDKVANIWCALNVIFKFKTRFDNQQMMRICLFSTLSAILPSSVDLFLRPSLKKFVLSLINCSLAFFLFSFQVHEKSILLVAVPVLLYFPYAPFEVIDHSDGCGEKFSCLVVSEKFKGKQLLQRHRLVNTVLKEELQNIHAFSQQTLTPDHNAQHQFKKDKNGIEFNVSAPGKVILHGEHSVVYGKLAIAASLGLRTKVHLVEIDCPVFILKILPLDFEYTFSLLEIQELLLDKSPNVITNVADFNWELPQLVNHQAHYEIVKQTVTSFFTSKRNYLDNVIINSTCCLFYLLSGILSSVDVKLKSLCITVDSELSMGAGTGSSASVSVAFSALFVHYIKLKTSNLENISKKGFKQFVFDKGDLENNTHFSQRELKAISEWSFCSEQIFHGTPSGLDNTICTYGNLVKFRKNHSTSNLTIETPIDLLLIHSTVPRETIKMVQRVADLKKTFPDVFENILDALDQLTRNVLEIIRKMDEASAAGDNEEVNKNFQLWEILIQMNHSLLSSLGVSHPKLEEINIILNKNGLKGKLTGAGGGGYSISILPPSYDPEEVIRILKEHGFLVIATKLGLVKLGVQCVTGKKVAIKIINREKLSESVLMKVEREIAIMKLIDHPHVLGLTDVYENKKYLHRDLKPENLLLDEKNNIKIADFGMASLQPMGSMLETSCGSPHYACPEVIRGEKYDGRKADVWSCGVILYALLVGALPFDDDNLRQLLEKVKRGVFHIPHFVPPDCQSLLRGMIEVNPEKRLTLSDINKHPWVTAGGKGELELEQPMMEVVQTHVLPSIESVDPDVLQAICSLGCFKEKEKLIQHLLSPSHNTEKVIYFLLLERKRRRPAFEDDTDSVLRIRPAETADPPKKRIDTCRVNGQTPLQFGQISEGSPLTPRRSHYKRHHARRSPSTGSTHSSLSIHSPTRSSGASSPVMFNSTPSNSHSGMSSPVNQRTPSSHHSASNTPSHRASAHLTSNTHVTVTPPPSTPTHHRANSSGGTSMSLTSPESDTSSLVTGSNILNPMTPPGSPHLSTTSHHWRTRLTTIKNSFLGSPRFHRRKLQTSSEEVHLTPESSPELTKKSWFGSLMTTEKDETFTILVKGKPLASVKADLIHAFLSIAELSHSVSSPMSFRVEYKRGTTGPAMFQRHVRFQVDISIITKQTDNTKEHLYAITFTLLSGNIRRFRRVCEHIQAQVCTRRPPPSPRAQRKFTTELSESSSCGSDSSELYLSTRQVNVLQLETSDIESECSVFDVRTASRDVSRRASTNNNTESLEQNPPGTPKAVRSNSENTDSCEKTCMTTMSGSSIA</sequence>
<dbReference type="SUPFAM" id="SSF55060">
    <property type="entry name" value="GHMP Kinase, C-terminal domain"/>
    <property type="match status" value="1"/>
</dbReference>
<evidence type="ECO:0000256" key="23">
    <source>
        <dbReference type="SAM" id="Phobius"/>
    </source>
</evidence>
<dbReference type="PANTHER" id="PTHR12413:SF1">
    <property type="entry name" value="DOLICHYL PYROPHOSPHATE MAN9GLCNAC2 ALPHA-1,3-GLUCOSYLTRANSFERASE"/>
    <property type="match status" value="1"/>
</dbReference>
<dbReference type="Gene3D" id="3.30.70.890">
    <property type="entry name" value="GHMP kinase, C-terminal domain"/>
    <property type="match status" value="1"/>
</dbReference>
<comment type="similarity">
    <text evidence="4">Belongs to the protein kinase superfamily. CAMK Ser/Thr protein kinase family. SNF1 subfamily.</text>
</comment>
<dbReference type="InterPro" id="IPR011009">
    <property type="entry name" value="Kinase-like_dom_sf"/>
</dbReference>
<evidence type="ECO:0000256" key="11">
    <source>
        <dbReference type="ARBA" id="ARBA00022692"/>
    </source>
</evidence>
<dbReference type="Pfam" id="PF21115">
    <property type="entry name" value="UBA_BRSK"/>
    <property type="match status" value="1"/>
</dbReference>
<dbReference type="Pfam" id="PF03155">
    <property type="entry name" value="Alg6_Alg8"/>
    <property type="match status" value="1"/>
</dbReference>
<keyword evidence="9" id="KW-0328">Glycosyltransferase</keyword>
<accession>A0A9N9QRZ6</accession>
<keyword evidence="14" id="KW-0256">Endoplasmic reticulum</keyword>
<evidence type="ECO:0000256" key="12">
    <source>
        <dbReference type="ARBA" id="ARBA00022723"/>
    </source>
</evidence>
<dbReference type="InterPro" id="IPR036554">
    <property type="entry name" value="GHMP_kinase_C_sf"/>
</dbReference>
<dbReference type="GO" id="GO:0008299">
    <property type="term" value="P:isoprenoid biosynthetic process"/>
    <property type="evidence" value="ECO:0007669"/>
    <property type="project" value="InterPro"/>
</dbReference>
<dbReference type="EC" id="2.4.1.267" evidence="6"/>
<feature type="transmembrane region" description="Helical" evidence="23">
    <location>
        <begin position="12"/>
        <end position="33"/>
    </location>
</feature>
<dbReference type="InterPro" id="IPR006205">
    <property type="entry name" value="Mev_gal_kin"/>
</dbReference>
<evidence type="ECO:0000313" key="26">
    <source>
        <dbReference type="Proteomes" id="UP001152799"/>
    </source>
</evidence>
<dbReference type="InterPro" id="IPR048622">
    <property type="entry name" value="BRSK1_2-like_UBA"/>
</dbReference>
<keyword evidence="16 23" id="KW-1133">Transmembrane helix</keyword>
<dbReference type="SUPFAM" id="SSF54211">
    <property type="entry name" value="Ribosomal protein S5 domain 2-like"/>
    <property type="match status" value="1"/>
</dbReference>
<feature type="compositionally biased region" description="Polar residues" evidence="22">
    <location>
        <begin position="1164"/>
        <end position="1175"/>
    </location>
</feature>
<dbReference type="GO" id="GO:0004496">
    <property type="term" value="F:mevalonate kinase activity"/>
    <property type="evidence" value="ECO:0007669"/>
    <property type="project" value="InterPro"/>
</dbReference>
<evidence type="ECO:0000256" key="8">
    <source>
        <dbReference type="ARBA" id="ARBA00022527"/>
    </source>
</evidence>
<dbReference type="SUPFAM" id="SSF82657">
    <property type="entry name" value="BolA-like"/>
    <property type="match status" value="1"/>
</dbReference>
<dbReference type="GO" id="GO:0046872">
    <property type="term" value="F:metal ion binding"/>
    <property type="evidence" value="ECO:0007669"/>
    <property type="project" value="UniProtKB-KW"/>
</dbReference>
<comment type="similarity">
    <text evidence="5">Belongs to the ALG6/ALG8 glucosyltransferase family.</text>
</comment>
<reference evidence="25" key="1">
    <citation type="submission" date="2022-01" db="EMBL/GenBank/DDBJ databases">
        <authorList>
            <person name="King R."/>
        </authorList>
    </citation>
    <scope>NUCLEOTIDE SEQUENCE</scope>
</reference>
<evidence type="ECO:0000256" key="2">
    <source>
        <dbReference type="ARBA" id="ARBA00004477"/>
    </source>
</evidence>
<dbReference type="InterPro" id="IPR020568">
    <property type="entry name" value="Ribosomal_Su5_D2-typ_SF"/>
</dbReference>
<feature type="compositionally biased region" description="Low complexity" evidence="22">
    <location>
        <begin position="1192"/>
        <end position="1208"/>
    </location>
</feature>
<dbReference type="Pfam" id="PF21122">
    <property type="entry name" value="KA1_BRSK"/>
    <property type="match status" value="1"/>
</dbReference>
<feature type="region of interest" description="Disordered" evidence="22">
    <location>
        <begin position="1544"/>
        <end position="1592"/>
    </location>
</feature>
<feature type="domain" description="Protein kinase" evidence="24">
    <location>
        <begin position="735"/>
        <end position="1054"/>
    </location>
</feature>
<dbReference type="Gene3D" id="3.30.200.20">
    <property type="entry name" value="Phosphorylase Kinase, domain 1"/>
    <property type="match status" value="1"/>
</dbReference>
<dbReference type="EMBL" id="OU892284">
    <property type="protein sequence ID" value="CAG9772741.1"/>
    <property type="molecule type" value="Genomic_DNA"/>
</dbReference>
<dbReference type="SMART" id="SM00220">
    <property type="entry name" value="S_TKc"/>
    <property type="match status" value="1"/>
</dbReference>
<dbReference type="PANTHER" id="PTHR12413">
    <property type="entry name" value="DOLICHYL GLYCOSYLTRANSFERASE"/>
    <property type="match status" value="1"/>
</dbReference>
<feature type="compositionally biased region" description="Polar residues" evidence="22">
    <location>
        <begin position="1278"/>
        <end position="1305"/>
    </location>
</feature>
<evidence type="ECO:0000256" key="4">
    <source>
        <dbReference type="ARBA" id="ARBA00006234"/>
    </source>
</evidence>
<dbReference type="PROSITE" id="PS50011">
    <property type="entry name" value="PROTEIN_KINASE_DOM"/>
    <property type="match status" value="1"/>
</dbReference>
<evidence type="ECO:0000256" key="9">
    <source>
        <dbReference type="ARBA" id="ARBA00022676"/>
    </source>
</evidence>
<dbReference type="CDD" id="cd14340">
    <property type="entry name" value="UBA_BRSK"/>
    <property type="match status" value="1"/>
</dbReference>
<dbReference type="InterPro" id="IPR000719">
    <property type="entry name" value="Prot_kinase_dom"/>
</dbReference>
<feature type="compositionally biased region" description="Low complexity" evidence="22">
    <location>
        <begin position="1497"/>
        <end position="1508"/>
    </location>
</feature>
<evidence type="ECO:0000256" key="19">
    <source>
        <dbReference type="ARBA" id="ARBA00033252"/>
    </source>
</evidence>
<dbReference type="GO" id="GO:0004674">
    <property type="term" value="F:protein serine/threonine kinase activity"/>
    <property type="evidence" value="ECO:0007669"/>
    <property type="project" value="UniProtKB-KW"/>
</dbReference>
<evidence type="ECO:0000256" key="15">
    <source>
        <dbReference type="ARBA" id="ARBA00022842"/>
    </source>
</evidence>
<protein>
    <recommendedName>
        <fullName evidence="19">Asparagine-linked glycosylation protein 6 homolog</fullName>
        <ecNumber evidence="6">2.4.1.267</ecNumber>
        <ecNumber evidence="7">2.7.11.1</ecNumber>
    </recommendedName>
    <alternativeName>
        <fullName evidence="18">Dol-P-Glc:Man(9)GlcNAc(2)-PP-Dol alpha-1,3-glucosyltransferase</fullName>
    </alternativeName>
</protein>
<feature type="region of interest" description="Disordered" evidence="22">
    <location>
        <begin position="1164"/>
        <end position="1319"/>
    </location>
</feature>
<comment type="cofactor">
    <cofactor evidence="1">
        <name>Mg(2+)</name>
        <dbReference type="ChEBI" id="CHEBI:18420"/>
    </cofactor>
</comment>
<evidence type="ECO:0000256" key="7">
    <source>
        <dbReference type="ARBA" id="ARBA00012513"/>
    </source>
</evidence>
<dbReference type="Gene3D" id="1.10.510.10">
    <property type="entry name" value="Transferase(Phosphotransferase) domain 1"/>
    <property type="match status" value="1"/>
</dbReference>
<feature type="transmembrane region" description="Helical" evidence="23">
    <location>
        <begin position="117"/>
        <end position="140"/>
    </location>
</feature>
<keyword evidence="8" id="KW-0723">Serine/threonine-protein kinase</keyword>
<dbReference type="InterPro" id="IPR013750">
    <property type="entry name" value="GHMP_kinase_C_dom"/>
</dbReference>
<feature type="compositionally biased region" description="Polar residues" evidence="22">
    <location>
        <begin position="1582"/>
        <end position="1592"/>
    </location>
</feature>
<dbReference type="Gene3D" id="3.30.230.10">
    <property type="match status" value="1"/>
</dbReference>
<dbReference type="InterPro" id="IPR036065">
    <property type="entry name" value="BolA-like_sf"/>
</dbReference>
<dbReference type="FunFam" id="1.10.510.10:FF:002499">
    <property type="match status" value="1"/>
</dbReference>
<keyword evidence="13" id="KW-0418">Kinase</keyword>
<evidence type="ECO:0000256" key="6">
    <source>
        <dbReference type="ARBA" id="ARBA00011937"/>
    </source>
</evidence>
<evidence type="ECO:0000256" key="13">
    <source>
        <dbReference type="ARBA" id="ARBA00022777"/>
    </source>
</evidence>
<dbReference type="OrthoDB" id="504170at2759"/>
<keyword evidence="15" id="KW-0460">Magnesium</keyword>
<evidence type="ECO:0000256" key="10">
    <source>
        <dbReference type="ARBA" id="ARBA00022679"/>
    </source>
</evidence>
<dbReference type="InterPro" id="IPR014721">
    <property type="entry name" value="Ribsml_uS5_D2-typ_fold_subgr"/>
</dbReference>
<dbReference type="NCBIfam" id="TIGR00549">
    <property type="entry name" value="mevalon_kin"/>
    <property type="match status" value="1"/>
</dbReference>
<evidence type="ECO:0000256" key="5">
    <source>
        <dbReference type="ARBA" id="ARBA00008715"/>
    </source>
</evidence>
<feature type="compositionally biased region" description="Polar residues" evidence="22">
    <location>
        <begin position="1209"/>
        <end position="1251"/>
    </location>
</feature>
<dbReference type="EC" id="2.7.11.1" evidence="7"/>
<feature type="region of interest" description="Disordered" evidence="22">
    <location>
        <begin position="1481"/>
        <end position="1508"/>
    </location>
</feature>
<dbReference type="Gene3D" id="3.30.300.90">
    <property type="entry name" value="BolA-like"/>
    <property type="match status" value="1"/>
</dbReference>
<feature type="transmembrane region" description="Helical" evidence="23">
    <location>
        <begin position="319"/>
        <end position="340"/>
    </location>
</feature>